<evidence type="ECO:0000256" key="3">
    <source>
        <dbReference type="ARBA" id="ARBA00023125"/>
    </source>
</evidence>
<feature type="region of interest" description="Disordered" evidence="7">
    <location>
        <begin position="365"/>
        <end position="389"/>
    </location>
</feature>
<feature type="compositionally biased region" description="Basic residues" evidence="7">
    <location>
        <begin position="376"/>
        <end position="388"/>
    </location>
</feature>
<feature type="region of interest" description="Disordered" evidence="7">
    <location>
        <begin position="314"/>
        <end position="349"/>
    </location>
</feature>
<protein>
    <recommendedName>
        <fullName evidence="8">HMG box domain-containing protein</fullName>
    </recommendedName>
</protein>
<accession>A0A182RBV9</accession>
<dbReference type="SUPFAM" id="SSF47095">
    <property type="entry name" value="HMG-box"/>
    <property type="match status" value="1"/>
</dbReference>
<feature type="domain" description="HMG box" evidence="8">
    <location>
        <begin position="155"/>
        <end position="222"/>
    </location>
</feature>
<keyword evidence="4" id="KW-0804">Transcription</keyword>
<dbReference type="STRING" id="62324.A0A182RBV9"/>
<feature type="compositionally biased region" description="Basic residues" evidence="7">
    <location>
        <begin position="503"/>
        <end position="514"/>
    </location>
</feature>
<dbReference type="VEuPathDB" id="VectorBase:AFUN003674"/>
<name>A0A182RBV9_ANOFN</name>
<organism evidence="9">
    <name type="scientific">Anopheles funestus</name>
    <name type="common">African malaria mosquito</name>
    <dbReference type="NCBI Taxonomy" id="62324"/>
    <lineage>
        <taxon>Eukaryota</taxon>
        <taxon>Metazoa</taxon>
        <taxon>Ecdysozoa</taxon>
        <taxon>Arthropoda</taxon>
        <taxon>Hexapoda</taxon>
        <taxon>Insecta</taxon>
        <taxon>Pterygota</taxon>
        <taxon>Neoptera</taxon>
        <taxon>Endopterygota</taxon>
        <taxon>Diptera</taxon>
        <taxon>Nematocera</taxon>
        <taxon>Culicoidea</taxon>
        <taxon>Culicidae</taxon>
        <taxon>Anophelinae</taxon>
        <taxon>Anopheles</taxon>
    </lineage>
</organism>
<feature type="region of interest" description="Disordered" evidence="7">
    <location>
        <begin position="232"/>
        <end position="252"/>
    </location>
</feature>
<keyword evidence="2" id="KW-0805">Transcription regulation</keyword>
<feature type="compositionally biased region" description="Polar residues" evidence="7">
    <location>
        <begin position="365"/>
        <end position="375"/>
    </location>
</feature>
<evidence type="ECO:0000313" key="9">
    <source>
        <dbReference type="EnsemblMetazoa" id="AFUN003674-PA"/>
    </source>
</evidence>
<dbReference type="InterPro" id="IPR036910">
    <property type="entry name" value="HMG_box_dom_sf"/>
</dbReference>
<keyword evidence="1" id="KW-0597">Phosphoprotein</keyword>
<dbReference type="Pfam" id="PF00505">
    <property type="entry name" value="HMG_box"/>
    <property type="match status" value="1"/>
</dbReference>
<dbReference type="PANTHER" id="PTHR13059:SF13">
    <property type="entry name" value="PROTEIN CAPICUA HOMOLOG"/>
    <property type="match status" value="1"/>
</dbReference>
<feature type="region of interest" description="Disordered" evidence="7">
    <location>
        <begin position="475"/>
        <end position="521"/>
    </location>
</feature>
<keyword evidence="3 6" id="KW-0238">DNA-binding</keyword>
<dbReference type="GO" id="GO:0005634">
    <property type="term" value="C:nucleus"/>
    <property type="evidence" value="ECO:0007669"/>
    <property type="project" value="UniProtKB-UniRule"/>
</dbReference>
<evidence type="ECO:0000256" key="2">
    <source>
        <dbReference type="ARBA" id="ARBA00023015"/>
    </source>
</evidence>
<keyword evidence="5 6" id="KW-0539">Nucleus</keyword>
<sequence length="553" mass="61258">MIQNSAYGNPILASGWLPPPICLQNQTLDLDSNNNDKNGKFENGGNICYRYAEQCDDHQRDGITPVQEHPTDDDSTKNHFQTSHNVQNKTDDVCIVTSRTSQPVQVSQSNDEPTQKTVETTDNVSTVEQMVQNSDVADVVESSKTQDMDESDYIILRPMNAFLLFCKVHRKIVRKRYKVENRNITKKLGLWWGLLTKEEKLPFQNLSNEHKDKLYAIDPNFQWTKKAKVRAKAPMATRTKDASANTTSTAPEAEPMDVADDTISIESLEAAEALVRLHEGIEVLSLSKLANEADMGKLNELCKETVASQTLESKCNQSSQVSPDTGAPVLDGLADQTEAGPSTQRAPRACKGKRYKDFMSHMLSRAQSKPATISKKSPKAPTKQRKTGKVQTTIANGVTVNKAFIKFTVGELRKELLDQIRYLPVMSIDHFVAIQNAYKQRKKAQESSAPEHQSDVPADVVVECNTVESAPIGTIAQPTADDATASEAPEMVRPTPTKLVGSSKRKSPKERITHHPQSATVERQTILICHMPEANNGVCHGRAGQHDNPMTFQ</sequence>
<feature type="region of interest" description="Disordered" evidence="7">
    <location>
        <begin position="100"/>
        <end position="121"/>
    </location>
</feature>
<dbReference type="EnsemblMetazoa" id="AFUN003674-RA">
    <property type="protein sequence ID" value="AFUN003674-PA"/>
    <property type="gene ID" value="AFUN003674"/>
</dbReference>
<dbReference type="VEuPathDB" id="VectorBase:AFUN2_014391"/>
<feature type="region of interest" description="Disordered" evidence="7">
    <location>
        <begin position="61"/>
        <end position="84"/>
    </location>
</feature>
<dbReference type="GO" id="GO:0000981">
    <property type="term" value="F:DNA-binding transcription factor activity, RNA polymerase II-specific"/>
    <property type="evidence" value="ECO:0007669"/>
    <property type="project" value="TreeGrafter"/>
</dbReference>
<evidence type="ECO:0000256" key="7">
    <source>
        <dbReference type="SAM" id="MobiDB-lite"/>
    </source>
</evidence>
<evidence type="ECO:0000259" key="8">
    <source>
        <dbReference type="PROSITE" id="PS50118"/>
    </source>
</evidence>
<dbReference type="PROSITE" id="PS50118">
    <property type="entry name" value="HMG_BOX_2"/>
    <property type="match status" value="1"/>
</dbReference>
<dbReference type="SMART" id="SM00398">
    <property type="entry name" value="HMG"/>
    <property type="match status" value="1"/>
</dbReference>
<proteinExistence type="predicted"/>
<dbReference type="PANTHER" id="PTHR13059">
    <property type="entry name" value="HMG-BOX TRANSCRIPTION FACTOR BBX"/>
    <property type="match status" value="1"/>
</dbReference>
<dbReference type="GO" id="GO:0000977">
    <property type="term" value="F:RNA polymerase II transcription regulatory region sequence-specific DNA binding"/>
    <property type="evidence" value="ECO:0007669"/>
    <property type="project" value="TreeGrafter"/>
</dbReference>
<evidence type="ECO:0000256" key="6">
    <source>
        <dbReference type="PROSITE-ProRule" id="PRU00267"/>
    </source>
</evidence>
<feature type="compositionally biased region" description="Polar residues" evidence="7">
    <location>
        <begin position="314"/>
        <end position="323"/>
    </location>
</feature>
<dbReference type="AlphaFoldDB" id="A0A182RBV9"/>
<evidence type="ECO:0000256" key="1">
    <source>
        <dbReference type="ARBA" id="ARBA00022553"/>
    </source>
</evidence>
<feature type="DNA-binding region" description="HMG box" evidence="6">
    <location>
        <begin position="155"/>
        <end position="222"/>
    </location>
</feature>
<dbReference type="InterPro" id="IPR052412">
    <property type="entry name" value="CC-Dev_Transcription_Reg"/>
</dbReference>
<dbReference type="InterPro" id="IPR009071">
    <property type="entry name" value="HMG_box_dom"/>
</dbReference>
<dbReference type="Gene3D" id="1.10.30.10">
    <property type="entry name" value="High mobility group box domain"/>
    <property type="match status" value="1"/>
</dbReference>
<evidence type="ECO:0000256" key="4">
    <source>
        <dbReference type="ARBA" id="ARBA00023163"/>
    </source>
</evidence>
<reference evidence="9" key="1">
    <citation type="submission" date="2020-05" db="UniProtKB">
        <authorList>
            <consortium name="EnsemblMetazoa"/>
        </authorList>
    </citation>
    <scope>IDENTIFICATION</scope>
    <source>
        <strain evidence="9">FUMOZ</strain>
    </source>
</reference>
<evidence type="ECO:0000256" key="5">
    <source>
        <dbReference type="ARBA" id="ARBA00023242"/>
    </source>
</evidence>